<keyword evidence="4" id="KW-0547">Nucleotide-binding</keyword>
<keyword evidence="3" id="KW-0808">Transferase</keyword>
<comment type="catalytic activity">
    <reaction evidence="8">
        <text>L-tyrosyl-[protein] + ATP = O-phospho-L-tyrosyl-[protein] + ADP + H(+)</text>
        <dbReference type="Rhea" id="RHEA:10596"/>
        <dbReference type="Rhea" id="RHEA-COMP:10136"/>
        <dbReference type="Rhea" id="RHEA-COMP:20101"/>
        <dbReference type="ChEBI" id="CHEBI:15378"/>
        <dbReference type="ChEBI" id="CHEBI:30616"/>
        <dbReference type="ChEBI" id="CHEBI:46858"/>
        <dbReference type="ChEBI" id="CHEBI:61978"/>
        <dbReference type="ChEBI" id="CHEBI:456216"/>
        <dbReference type="EC" id="2.7.10.2"/>
    </reaction>
</comment>
<keyword evidence="6" id="KW-0067">ATP-binding</keyword>
<dbReference type="Gene3D" id="3.40.50.300">
    <property type="entry name" value="P-loop containing nucleotide triphosphate hydrolases"/>
    <property type="match status" value="1"/>
</dbReference>
<evidence type="ECO:0000313" key="11">
    <source>
        <dbReference type="Proteomes" id="UP000006620"/>
    </source>
</evidence>
<evidence type="ECO:0000256" key="3">
    <source>
        <dbReference type="ARBA" id="ARBA00022679"/>
    </source>
</evidence>
<evidence type="ECO:0000259" key="9">
    <source>
        <dbReference type="Pfam" id="PF13614"/>
    </source>
</evidence>
<dbReference type="HOGENOM" id="CLU_052027_2_1_9"/>
<dbReference type="SUPFAM" id="SSF52540">
    <property type="entry name" value="P-loop containing nucleoside triphosphate hydrolases"/>
    <property type="match status" value="1"/>
</dbReference>
<dbReference type="EMBL" id="CP002869">
    <property type="protein sequence ID" value="AEI45261.1"/>
    <property type="molecule type" value="Genomic_DNA"/>
</dbReference>
<dbReference type="GO" id="GO:0042802">
    <property type="term" value="F:identical protein binding"/>
    <property type="evidence" value="ECO:0007669"/>
    <property type="project" value="UniProtKB-ARBA"/>
</dbReference>
<evidence type="ECO:0000256" key="2">
    <source>
        <dbReference type="ARBA" id="ARBA00011903"/>
    </source>
</evidence>
<protein>
    <recommendedName>
        <fullName evidence="2">non-specific protein-tyrosine kinase</fullName>
        <ecNumber evidence="2">2.7.10.2</ecNumber>
    </recommendedName>
</protein>
<dbReference type="InterPro" id="IPR050445">
    <property type="entry name" value="Bact_polysacc_biosynth/exp"/>
</dbReference>
<dbReference type="GO" id="GO:0005524">
    <property type="term" value="F:ATP binding"/>
    <property type="evidence" value="ECO:0007669"/>
    <property type="project" value="UniProtKB-KW"/>
</dbReference>
<evidence type="ECO:0000256" key="7">
    <source>
        <dbReference type="ARBA" id="ARBA00023137"/>
    </source>
</evidence>
<dbReference type="GO" id="GO:0004715">
    <property type="term" value="F:non-membrane spanning protein tyrosine kinase activity"/>
    <property type="evidence" value="ECO:0007669"/>
    <property type="project" value="UniProtKB-EC"/>
</dbReference>
<dbReference type="PANTHER" id="PTHR32309">
    <property type="entry name" value="TYROSINE-PROTEIN KINASE"/>
    <property type="match status" value="1"/>
</dbReference>
<name>F8FCE2_PAEMK</name>
<reference evidence="11" key="1">
    <citation type="submission" date="2011-06" db="EMBL/GenBank/DDBJ databases">
        <title>Complete genome sequence of Paenibacillus mucilaginosus KNP414.</title>
        <authorList>
            <person name="Wang J."/>
            <person name="Hu S."/>
            <person name="Hu X."/>
            <person name="Zhang B."/>
            <person name="Dong D."/>
            <person name="Zhang S."/>
            <person name="Zhao K."/>
            <person name="Wu D."/>
        </authorList>
    </citation>
    <scope>NUCLEOTIDE SEQUENCE [LARGE SCALE GENOMIC DNA]</scope>
    <source>
        <strain evidence="11">KNP414</strain>
    </source>
</reference>
<dbReference type="CDD" id="cd05387">
    <property type="entry name" value="BY-kinase"/>
    <property type="match status" value="1"/>
</dbReference>
<proteinExistence type="inferred from homology"/>
<dbReference type="Proteomes" id="UP000006620">
    <property type="component" value="Chromosome"/>
</dbReference>
<evidence type="ECO:0000256" key="6">
    <source>
        <dbReference type="ARBA" id="ARBA00022840"/>
    </source>
</evidence>
<dbReference type="PANTHER" id="PTHR32309:SF13">
    <property type="entry name" value="FERRIC ENTEROBACTIN TRANSPORT PROTEIN FEPE"/>
    <property type="match status" value="1"/>
</dbReference>
<dbReference type="NCBIfam" id="TIGR01007">
    <property type="entry name" value="eps_fam"/>
    <property type="match status" value="1"/>
</dbReference>
<dbReference type="InterPro" id="IPR027417">
    <property type="entry name" value="P-loop_NTPase"/>
</dbReference>
<evidence type="ECO:0000256" key="5">
    <source>
        <dbReference type="ARBA" id="ARBA00022777"/>
    </source>
</evidence>
<dbReference type="AlphaFoldDB" id="F8FCE2"/>
<dbReference type="InterPro" id="IPR025669">
    <property type="entry name" value="AAA_dom"/>
</dbReference>
<dbReference type="RefSeq" id="WP_013920405.1">
    <property type="nucleotide sequence ID" value="NC_015690.1"/>
</dbReference>
<dbReference type="FunFam" id="3.40.50.300:FF:000527">
    <property type="entry name" value="Tyrosine-protein kinase etk"/>
    <property type="match status" value="1"/>
</dbReference>
<evidence type="ECO:0000256" key="8">
    <source>
        <dbReference type="ARBA" id="ARBA00051245"/>
    </source>
</evidence>
<dbReference type="EC" id="2.7.10.2" evidence="2"/>
<keyword evidence="7" id="KW-0829">Tyrosine-protein kinase</keyword>
<evidence type="ECO:0000256" key="1">
    <source>
        <dbReference type="ARBA" id="ARBA00007316"/>
    </source>
</evidence>
<keyword evidence="5" id="KW-0418">Kinase</keyword>
<dbReference type="PATRIC" id="fig|1036673.3.peg.6291"/>
<gene>
    <name evidence="10" type="ordered locus">KNP414_06742</name>
</gene>
<comment type="similarity">
    <text evidence="1">Belongs to the CpsD/CapB family.</text>
</comment>
<dbReference type="GO" id="GO:0005886">
    <property type="term" value="C:plasma membrane"/>
    <property type="evidence" value="ECO:0007669"/>
    <property type="project" value="TreeGrafter"/>
</dbReference>
<organism evidence="10 11">
    <name type="scientific">Paenibacillus mucilaginosus (strain KNP414)</name>
    <dbReference type="NCBI Taxonomy" id="1036673"/>
    <lineage>
        <taxon>Bacteria</taxon>
        <taxon>Bacillati</taxon>
        <taxon>Bacillota</taxon>
        <taxon>Bacilli</taxon>
        <taxon>Bacillales</taxon>
        <taxon>Paenibacillaceae</taxon>
        <taxon>Paenibacillus</taxon>
    </lineage>
</organism>
<dbReference type="InterPro" id="IPR005702">
    <property type="entry name" value="Wzc-like_C"/>
</dbReference>
<accession>F8FCE2</accession>
<evidence type="ECO:0000313" key="10">
    <source>
        <dbReference type="EMBL" id="AEI45261.1"/>
    </source>
</evidence>
<reference evidence="10 11" key="2">
    <citation type="journal article" date="2013" name="Genome Announc.">
        <title>Genome Sequence of Growth-Improving Paenibacillus mucilaginosus Strain KNP414.</title>
        <authorList>
            <person name="Lu J.J."/>
            <person name="Wang J.F."/>
            <person name="Hu X.F."/>
        </authorList>
    </citation>
    <scope>NUCLEOTIDE SEQUENCE [LARGE SCALE GENOMIC DNA]</scope>
    <source>
        <strain evidence="10 11">KNP414</strain>
    </source>
</reference>
<evidence type="ECO:0000256" key="4">
    <source>
        <dbReference type="ARBA" id="ARBA00022741"/>
    </source>
</evidence>
<feature type="domain" description="AAA" evidence="9">
    <location>
        <begin position="42"/>
        <end position="201"/>
    </location>
</feature>
<sequence>MPQRSSKNNVIITEANPQSPISESYRTLRTNIDFSLVDNDNKVIMVTSTQQAEGKTTTAVNMAVAYAQTEKKVLIVDADMRRPNVHNMFRRPNRVGLSNLLAGQYTVQELVTETHIPHLEMLSAGVIPHNPSELLSSERWVQFIEFAKNKYDVVIIDTPPALSLPDAQLVAGHSCGVVIVIDVGKVKREAVKKMKSNLEHAKGRILGVVLNNMNKKEAGTYAYQY</sequence>
<dbReference type="KEGG" id="pms:KNP414_06742"/>
<dbReference type="Pfam" id="PF13614">
    <property type="entry name" value="AAA_31"/>
    <property type="match status" value="1"/>
</dbReference>